<dbReference type="InterPro" id="IPR011051">
    <property type="entry name" value="RmlC_Cupin_sf"/>
</dbReference>
<dbReference type="AlphaFoldDB" id="A0A5C4LN36"/>
<feature type="domain" description="Cupin type-2" evidence="1">
    <location>
        <begin position="44"/>
        <end position="109"/>
    </location>
</feature>
<accession>A0A5C4LN36</accession>
<organism evidence="2 3">
    <name type="scientific">Methylobacterium terricola</name>
    <dbReference type="NCBI Taxonomy" id="2583531"/>
    <lineage>
        <taxon>Bacteria</taxon>
        <taxon>Pseudomonadati</taxon>
        <taxon>Pseudomonadota</taxon>
        <taxon>Alphaproteobacteria</taxon>
        <taxon>Hyphomicrobiales</taxon>
        <taxon>Methylobacteriaceae</taxon>
        <taxon>Methylobacterium</taxon>
    </lineage>
</organism>
<comment type="caution">
    <text evidence="2">The sequence shown here is derived from an EMBL/GenBank/DDBJ whole genome shotgun (WGS) entry which is preliminary data.</text>
</comment>
<dbReference type="SUPFAM" id="SSF51182">
    <property type="entry name" value="RmlC-like cupins"/>
    <property type="match status" value="1"/>
</dbReference>
<dbReference type="PANTHER" id="PTHR36440">
    <property type="entry name" value="PUTATIVE (AFU_ORTHOLOGUE AFUA_8G07350)-RELATED"/>
    <property type="match status" value="1"/>
</dbReference>
<evidence type="ECO:0000259" key="1">
    <source>
        <dbReference type="Pfam" id="PF07883"/>
    </source>
</evidence>
<dbReference type="InterPro" id="IPR053146">
    <property type="entry name" value="QDO-like"/>
</dbReference>
<dbReference type="Proteomes" id="UP000305267">
    <property type="component" value="Unassembled WGS sequence"/>
</dbReference>
<keyword evidence="3" id="KW-1185">Reference proteome</keyword>
<dbReference type="InterPro" id="IPR014710">
    <property type="entry name" value="RmlC-like_jellyroll"/>
</dbReference>
<sequence>MTHATEPMAGLTEAGGGEALNVFGAAMVVKAEPARHGLFVGEHIIPPGYGVPPHVHAGDDEVFFVLDGELTILGASGERRAGPGTTVQLPGGTRHGFRNDMTGPVRFLVMARPGIQALEMFRHFDRAGRAAPGGLTPPEIVAICAQYGVSMG</sequence>
<evidence type="ECO:0000313" key="3">
    <source>
        <dbReference type="Proteomes" id="UP000305267"/>
    </source>
</evidence>
<reference evidence="2 3" key="1">
    <citation type="submission" date="2019-06" db="EMBL/GenBank/DDBJ databases">
        <title>Genome of Methylobacterium sp. 17Sr1-39.</title>
        <authorList>
            <person name="Seo T."/>
        </authorList>
    </citation>
    <scope>NUCLEOTIDE SEQUENCE [LARGE SCALE GENOMIC DNA]</scope>
    <source>
        <strain evidence="2 3">17Sr1-39</strain>
    </source>
</reference>
<evidence type="ECO:0000313" key="2">
    <source>
        <dbReference type="EMBL" id="TNC15828.1"/>
    </source>
</evidence>
<dbReference type="EMBL" id="VDDA01000001">
    <property type="protein sequence ID" value="TNC15828.1"/>
    <property type="molecule type" value="Genomic_DNA"/>
</dbReference>
<dbReference type="InterPro" id="IPR013096">
    <property type="entry name" value="Cupin_2"/>
</dbReference>
<dbReference type="Pfam" id="PF07883">
    <property type="entry name" value="Cupin_2"/>
    <property type="match status" value="1"/>
</dbReference>
<proteinExistence type="predicted"/>
<name>A0A5C4LN36_9HYPH</name>
<dbReference type="PANTHER" id="PTHR36440:SF1">
    <property type="entry name" value="PUTATIVE (AFU_ORTHOLOGUE AFUA_8G07350)-RELATED"/>
    <property type="match status" value="1"/>
</dbReference>
<dbReference type="OrthoDB" id="9791637at2"/>
<dbReference type="Gene3D" id="2.60.120.10">
    <property type="entry name" value="Jelly Rolls"/>
    <property type="match status" value="1"/>
</dbReference>
<protein>
    <submittedName>
        <fullName evidence="2">Cupin domain-containing protein</fullName>
    </submittedName>
</protein>
<gene>
    <name evidence="2" type="ORF">FF100_00720</name>
</gene>